<dbReference type="InterPro" id="IPR036322">
    <property type="entry name" value="WD40_repeat_dom_sf"/>
</dbReference>
<dbReference type="PROSITE" id="PS50294">
    <property type="entry name" value="WD_REPEATS_REGION"/>
    <property type="match status" value="1"/>
</dbReference>
<dbReference type="Proteomes" id="UP000326396">
    <property type="component" value="Linkage Group LG5"/>
</dbReference>
<reference evidence="4 5" key="1">
    <citation type="submission" date="2019-05" db="EMBL/GenBank/DDBJ databases">
        <title>Mikania micrantha, genome provides insights into the molecular mechanism of rapid growth.</title>
        <authorList>
            <person name="Liu B."/>
        </authorList>
    </citation>
    <scope>NUCLEOTIDE SEQUENCE [LARGE SCALE GENOMIC DNA]</scope>
    <source>
        <strain evidence="4">NLD-2019</strain>
        <tissue evidence="4">Leaf</tissue>
    </source>
</reference>
<evidence type="ECO:0000313" key="4">
    <source>
        <dbReference type="EMBL" id="KAD3642114.1"/>
    </source>
</evidence>
<dbReference type="InterPro" id="IPR015943">
    <property type="entry name" value="WD40/YVTN_repeat-like_dom_sf"/>
</dbReference>
<dbReference type="PANTHER" id="PTHR15574:SF21">
    <property type="entry name" value="DDB1- AND CUL4-ASSOCIATED FACTOR 8"/>
    <property type="match status" value="1"/>
</dbReference>
<evidence type="ECO:0000313" key="5">
    <source>
        <dbReference type="Proteomes" id="UP000326396"/>
    </source>
</evidence>
<sequence>MALASMTMADGDRWHGSSLRSLDLYNCVAASMNHELVDSLALNRPFLNLMTRGEELRTDKWDNLDDIYMHDYEEVAHKKGALEGRRNENISSLMMTEKKDKAVIDICRREVGHLSTRKFARRLANSEDLVLKLDLARKLQKHLGCVNTVSFNAYGDIVVSGSDDRRVVLWDWETGCIKLSFNSGHNNNIFHAKIMPETDDRSIVTCAADGQVRLAAILECGNVETKLLGRHKGRAHKLANEPMSPQVFYTCGEDGLVQHFDLRTRKATELFTCQPVRGRYFTPVVHLNAIAIDPLNPNLFVIAGSDEFTRLYDIRRYTYDASAAFGKPVDHFCPEHLLGNENVGITGVAFSNQSELLISYSEEFIYLFSKDMGWGSNINSVLDDHHHLTANSESEIDTDSKPGPQVFKGHRNCMTVKGVSFFGANEYVVSGSDCGRMFIWKKKDAKLIRVMDADKQVVNCIKPHPRTLMLASCGIDWDIKIWTPTALEKASPPVNISRLGPGTNHWMVSPRDMAIELLAMRSQQMSPERGPNGE</sequence>
<organism evidence="4 5">
    <name type="scientific">Mikania micrantha</name>
    <name type="common">bitter vine</name>
    <dbReference type="NCBI Taxonomy" id="192012"/>
    <lineage>
        <taxon>Eukaryota</taxon>
        <taxon>Viridiplantae</taxon>
        <taxon>Streptophyta</taxon>
        <taxon>Embryophyta</taxon>
        <taxon>Tracheophyta</taxon>
        <taxon>Spermatophyta</taxon>
        <taxon>Magnoliopsida</taxon>
        <taxon>eudicotyledons</taxon>
        <taxon>Gunneridae</taxon>
        <taxon>Pentapetalae</taxon>
        <taxon>asterids</taxon>
        <taxon>campanulids</taxon>
        <taxon>Asterales</taxon>
        <taxon>Asteraceae</taxon>
        <taxon>Asteroideae</taxon>
        <taxon>Heliantheae alliance</taxon>
        <taxon>Eupatorieae</taxon>
        <taxon>Mikania</taxon>
    </lineage>
</organism>
<keyword evidence="1 3" id="KW-0853">WD repeat</keyword>
<dbReference type="OrthoDB" id="4869960at2759"/>
<keyword evidence="5" id="KW-1185">Reference proteome</keyword>
<dbReference type="Gene3D" id="2.130.10.10">
    <property type="entry name" value="YVTN repeat-like/Quinoprotein amine dehydrogenase"/>
    <property type="match status" value="2"/>
</dbReference>
<evidence type="ECO:0000256" key="1">
    <source>
        <dbReference type="ARBA" id="ARBA00022574"/>
    </source>
</evidence>
<dbReference type="GO" id="GO:0005737">
    <property type="term" value="C:cytoplasm"/>
    <property type="evidence" value="ECO:0007669"/>
    <property type="project" value="TreeGrafter"/>
</dbReference>
<dbReference type="SMART" id="SM00320">
    <property type="entry name" value="WD40"/>
    <property type="match status" value="7"/>
</dbReference>
<comment type="caution">
    <text evidence="4">The sequence shown here is derived from an EMBL/GenBank/DDBJ whole genome shotgun (WGS) entry which is preliminary data.</text>
</comment>
<dbReference type="GO" id="GO:0080008">
    <property type="term" value="C:Cul4-RING E3 ubiquitin ligase complex"/>
    <property type="evidence" value="ECO:0007669"/>
    <property type="project" value="TreeGrafter"/>
</dbReference>
<name>A0A5N6MS37_9ASTR</name>
<feature type="repeat" description="WD" evidence="3">
    <location>
        <begin position="139"/>
        <end position="171"/>
    </location>
</feature>
<accession>A0A5N6MS37</accession>
<dbReference type="SUPFAM" id="SSF50978">
    <property type="entry name" value="WD40 repeat-like"/>
    <property type="match status" value="1"/>
</dbReference>
<evidence type="ECO:0000256" key="2">
    <source>
        <dbReference type="ARBA" id="ARBA00022737"/>
    </source>
</evidence>
<gene>
    <name evidence="4" type="ORF">E3N88_31338</name>
</gene>
<dbReference type="InterPro" id="IPR001680">
    <property type="entry name" value="WD40_rpt"/>
</dbReference>
<dbReference type="InterPro" id="IPR045151">
    <property type="entry name" value="DCAF8"/>
</dbReference>
<evidence type="ECO:0000256" key="3">
    <source>
        <dbReference type="PROSITE-ProRule" id="PRU00221"/>
    </source>
</evidence>
<dbReference type="AlphaFoldDB" id="A0A5N6MS37"/>
<dbReference type="PANTHER" id="PTHR15574">
    <property type="entry name" value="WD REPEAT DOMAIN-CONTAINING FAMILY"/>
    <property type="match status" value="1"/>
</dbReference>
<proteinExistence type="predicted"/>
<dbReference type="Pfam" id="PF00400">
    <property type="entry name" value="WD40"/>
    <property type="match status" value="3"/>
</dbReference>
<dbReference type="PROSITE" id="PS50082">
    <property type="entry name" value="WD_REPEATS_2"/>
    <property type="match status" value="1"/>
</dbReference>
<keyword evidence="2" id="KW-0677">Repeat</keyword>
<dbReference type="EMBL" id="SZYD01000015">
    <property type="protein sequence ID" value="KAD3642114.1"/>
    <property type="molecule type" value="Genomic_DNA"/>
</dbReference>
<protein>
    <submittedName>
        <fullName evidence="4">Uncharacterized protein</fullName>
    </submittedName>
</protein>